<evidence type="ECO:0000313" key="4">
    <source>
        <dbReference type="EMBL" id="GAA2373356.1"/>
    </source>
</evidence>
<name>A0ABN3H9M9_9ACTN</name>
<feature type="chain" id="PRO_5046254735" evidence="1">
    <location>
        <begin position="19"/>
        <end position="596"/>
    </location>
</feature>
<evidence type="ECO:0000256" key="1">
    <source>
        <dbReference type="SAM" id="SignalP"/>
    </source>
</evidence>
<accession>A0ABN3H9M9</accession>
<feature type="signal peptide" evidence="1">
    <location>
        <begin position="1"/>
        <end position="18"/>
    </location>
</feature>
<evidence type="ECO:0000259" key="3">
    <source>
        <dbReference type="Pfam" id="PF05223"/>
    </source>
</evidence>
<dbReference type="Pfam" id="PF00905">
    <property type="entry name" value="Transpeptidase"/>
    <property type="match status" value="1"/>
</dbReference>
<dbReference type="PANTHER" id="PTHR30627:SF24">
    <property type="entry name" value="PENICILLIN-BINDING PROTEIN 4B"/>
    <property type="match status" value="1"/>
</dbReference>
<dbReference type="InterPro" id="IPR001460">
    <property type="entry name" value="PCN-bd_Tpept"/>
</dbReference>
<dbReference type="InterPro" id="IPR012338">
    <property type="entry name" value="Beta-lactam/transpept-like"/>
</dbReference>
<dbReference type="PANTHER" id="PTHR30627">
    <property type="entry name" value="PEPTIDOGLYCAN D,D-TRANSPEPTIDASE"/>
    <property type="match status" value="1"/>
</dbReference>
<dbReference type="InterPro" id="IPR050515">
    <property type="entry name" value="Beta-lactam/transpept"/>
</dbReference>
<gene>
    <name evidence="4" type="ORF">GCM10009855_10710</name>
</gene>
<reference evidence="4 5" key="1">
    <citation type="journal article" date="2019" name="Int. J. Syst. Evol. Microbiol.">
        <title>The Global Catalogue of Microorganisms (GCM) 10K type strain sequencing project: providing services to taxonomists for standard genome sequencing and annotation.</title>
        <authorList>
            <consortium name="The Broad Institute Genomics Platform"/>
            <consortium name="The Broad Institute Genome Sequencing Center for Infectious Disease"/>
            <person name="Wu L."/>
            <person name="Ma J."/>
        </authorList>
    </citation>
    <scope>NUCLEOTIDE SEQUENCE [LARGE SCALE GENOMIC DNA]</scope>
    <source>
        <strain evidence="4 5">JCM 16227</strain>
    </source>
</reference>
<feature type="domain" description="Penicillin-binding protein transpeptidase" evidence="2">
    <location>
        <begin position="319"/>
        <end position="574"/>
    </location>
</feature>
<dbReference type="InterPro" id="IPR007887">
    <property type="entry name" value="MecA_N"/>
</dbReference>
<keyword evidence="1" id="KW-0732">Signal</keyword>
<protein>
    <submittedName>
        <fullName evidence="4">Penicillin-binding transpeptidase domain-containing protein</fullName>
    </submittedName>
</protein>
<evidence type="ECO:0000313" key="5">
    <source>
        <dbReference type="Proteomes" id="UP001501170"/>
    </source>
</evidence>
<dbReference type="Proteomes" id="UP001501170">
    <property type="component" value="Unassembled WGS sequence"/>
</dbReference>
<evidence type="ECO:0000259" key="2">
    <source>
        <dbReference type="Pfam" id="PF00905"/>
    </source>
</evidence>
<dbReference type="Pfam" id="PF05223">
    <property type="entry name" value="MecA_N"/>
    <property type="match status" value="1"/>
</dbReference>
<proteinExistence type="predicted"/>
<feature type="domain" description="NTF2-like N-terminal transpeptidase" evidence="3">
    <location>
        <begin position="24"/>
        <end position="131"/>
    </location>
</feature>
<dbReference type="EMBL" id="BAAARB010000004">
    <property type="protein sequence ID" value="GAA2373356.1"/>
    <property type="molecule type" value="Genomic_DNA"/>
</dbReference>
<dbReference type="Gene3D" id="3.40.710.10">
    <property type="entry name" value="DD-peptidase/beta-lactamase superfamily"/>
    <property type="match status" value="1"/>
</dbReference>
<organism evidence="4 5">
    <name type="scientific">Gordonia cholesterolivorans</name>
    <dbReference type="NCBI Taxonomy" id="559625"/>
    <lineage>
        <taxon>Bacteria</taxon>
        <taxon>Bacillati</taxon>
        <taxon>Actinomycetota</taxon>
        <taxon>Actinomycetes</taxon>
        <taxon>Mycobacteriales</taxon>
        <taxon>Gordoniaceae</taxon>
        <taxon>Gordonia</taxon>
    </lineage>
</organism>
<comment type="caution">
    <text evidence="4">The sequence shown here is derived from an EMBL/GenBank/DDBJ whole genome shotgun (WGS) entry which is preliminary data.</text>
</comment>
<keyword evidence="5" id="KW-1185">Reference proteome</keyword>
<sequence length="596" mass="61639">MPCLVVVLALLATLTACTTQDDGPRSAVQTFLDRFADRDFSGAGAVTTDPDRARDQLAQTWTGLAADSMSATAGRVRIDQDVADVPVTYTWTLAGGRSWEYSANIALGRGDTGWSVRWKSSAIHPKLGADQRLAMSQTSPPRAAVNESDGSEVMVDGTVVGVSFDAAKAAAGGGVSDSAHRLVDVLGPLIPGLDPQAIAEKSTARSDPLPIGRIQTADFDRLRDRLAVPGIVTEDQAVLVPRDPGFAPSVLAKVKDEVSGGLTGSSGWRVSVLNPNGLVADVVADESGTPAPAVLLTLSRSVQDAAQRAVNAVQGKQAMLVALQASTGKILAIAQNRDADRDGLIATSGLYPPGSTFKMVTSAAAFHDKMTDPDAIVPCPGEIHIGERSIPNYDGFSLGAVPLRSAFAHSCNTTFADLASRMGPTDLTHAAAAMGLGEVYRVPGLDVKSGSVPVEPGLVARSEDGFGQGRVLASPLGMALVAAAAATGRAQVPQLIDGRETTVTGPQAALSDEVYQRLRPMMRAVVTEGTATSIAGSGEVYGKTGEAEVAGGSHAWFAGYRGDIAFATLIVLGGDSTNSVNVTRDFLDAIPAGYRP</sequence>
<dbReference type="SUPFAM" id="SSF56601">
    <property type="entry name" value="beta-lactamase/transpeptidase-like"/>
    <property type="match status" value="1"/>
</dbReference>